<gene>
    <name evidence="5" type="ORF">A2U01_0009237</name>
</gene>
<dbReference type="InterPro" id="IPR042086">
    <property type="entry name" value="MeTrfase_capping"/>
</dbReference>
<keyword evidence="4" id="KW-0460">Magnesium</keyword>
<evidence type="ECO:0000256" key="3">
    <source>
        <dbReference type="ARBA" id="ARBA00022723"/>
    </source>
</evidence>
<keyword evidence="1 5" id="KW-0489">Methyltransferase</keyword>
<protein>
    <submittedName>
        <fullName evidence="5">Jasmonate O-methyltransferase</fullName>
    </submittedName>
</protein>
<keyword evidence="2 5" id="KW-0808">Transferase</keyword>
<evidence type="ECO:0000313" key="6">
    <source>
        <dbReference type="Proteomes" id="UP000265520"/>
    </source>
</evidence>
<dbReference type="GO" id="GO:0008168">
    <property type="term" value="F:methyltransferase activity"/>
    <property type="evidence" value="ECO:0007669"/>
    <property type="project" value="UniProtKB-KW"/>
</dbReference>
<dbReference type="Pfam" id="PF03492">
    <property type="entry name" value="Methyltransf_7"/>
    <property type="match status" value="1"/>
</dbReference>
<evidence type="ECO:0000256" key="2">
    <source>
        <dbReference type="ARBA" id="ARBA00022679"/>
    </source>
</evidence>
<keyword evidence="6" id="KW-1185">Reference proteome</keyword>
<evidence type="ECO:0000313" key="5">
    <source>
        <dbReference type="EMBL" id="MCH88353.1"/>
    </source>
</evidence>
<dbReference type="EMBL" id="LXQA010014002">
    <property type="protein sequence ID" value="MCH88353.1"/>
    <property type="molecule type" value="Genomic_DNA"/>
</dbReference>
<dbReference type="Proteomes" id="UP000265520">
    <property type="component" value="Unassembled WGS sequence"/>
</dbReference>
<keyword evidence="3" id="KW-0479">Metal-binding</keyword>
<dbReference type="GO" id="GO:0046872">
    <property type="term" value="F:metal ion binding"/>
    <property type="evidence" value="ECO:0007669"/>
    <property type="project" value="UniProtKB-KW"/>
</dbReference>
<dbReference type="AlphaFoldDB" id="A0A392MMC3"/>
<evidence type="ECO:0000256" key="1">
    <source>
        <dbReference type="ARBA" id="ARBA00022603"/>
    </source>
</evidence>
<feature type="non-terminal residue" evidence="5">
    <location>
        <position position="60"/>
    </location>
</feature>
<proteinExistence type="predicted"/>
<dbReference type="InterPro" id="IPR005299">
    <property type="entry name" value="MeTrfase_7"/>
</dbReference>
<accession>A0A392MMC3</accession>
<comment type="caution">
    <text evidence="5">The sequence shown here is derived from an EMBL/GenBank/DDBJ whole genome shotgun (WGS) entry which is preliminary data.</text>
</comment>
<dbReference type="InterPro" id="IPR029063">
    <property type="entry name" value="SAM-dependent_MTases_sf"/>
</dbReference>
<dbReference type="GO" id="GO:0032259">
    <property type="term" value="P:methylation"/>
    <property type="evidence" value="ECO:0007669"/>
    <property type="project" value="UniProtKB-KW"/>
</dbReference>
<sequence length="60" mass="7019">MVIEKEGSFMVDSHETYEIDWDEGMQLQTRGEGFARAMRAVVESILEYNFGSHIMDDLFR</sequence>
<organism evidence="5 6">
    <name type="scientific">Trifolium medium</name>
    <dbReference type="NCBI Taxonomy" id="97028"/>
    <lineage>
        <taxon>Eukaryota</taxon>
        <taxon>Viridiplantae</taxon>
        <taxon>Streptophyta</taxon>
        <taxon>Embryophyta</taxon>
        <taxon>Tracheophyta</taxon>
        <taxon>Spermatophyta</taxon>
        <taxon>Magnoliopsida</taxon>
        <taxon>eudicotyledons</taxon>
        <taxon>Gunneridae</taxon>
        <taxon>Pentapetalae</taxon>
        <taxon>rosids</taxon>
        <taxon>fabids</taxon>
        <taxon>Fabales</taxon>
        <taxon>Fabaceae</taxon>
        <taxon>Papilionoideae</taxon>
        <taxon>50 kb inversion clade</taxon>
        <taxon>NPAAA clade</taxon>
        <taxon>Hologalegina</taxon>
        <taxon>IRL clade</taxon>
        <taxon>Trifolieae</taxon>
        <taxon>Trifolium</taxon>
    </lineage>
</organism>
<reference evidence="5 6" key="1">
    <citation type="journal article" date="2018" name="Front. Plant Sci.">
        <title>Red Clover (Trifolium pratense) and Zigzag Clover (T. medium) - A Picture of Genomic Similarities and Differences.</title>
        <authorList>
            <person name="Dluhosova J."/>
            <person name="Istvanek J."/>
            <person name="Nedelnik J."/>
            <person name="Repkova J."/>
        </authorList>
    </citation>
    <scope>NUCLEOTIDE SEQUENCE [LARGE SCALE GENOMIC DNA]</scope>
    <source>
        <strain evidence="6">cv. 10/8</strain>
        <tissue evidence="5">Leaf</tissue>
    </source>
</reference>
<dbReference type="SUPFAM" id="SSF53335">
    <property type="entry name" value="S-adenosyl-L-methionine-dependent methyltransferases"/>
    <property type="match status" value="1"/>
</dbReference>
<name>A0A392MMC3_9FABA</name>
<dbReference type="Gene3D" id="1.10.1200.270">
    <property type="entry name" value="Methyltransferase, alpha-helical capping domain"/>
    <property type="match status" value="1"/>
</dbReference>
<evidence type="ECO:0000256" key="4">
    <source>
        <dbReference type="ARBA" id="ARBA00022842"/>
    </source>
</evidence>